<evidence type="ECO:0008006" key="2">
    <source>
        <dbReference type="Google" id="ProtNLM"/>
    </source>
</evidence>
<proteinExistence type="predicted"/>
<gene>
    <name evidence="1" type="ORF">S03H2_53354</name>
</gene>
<evidence type="ECO:0000313" key="1">
    <source>
        <dbReference type="EMBL" id="GAH73366.1"/>
    </source>
</evidence>
<organism evidence="1">
    <name type="scientific">marine sediment metagenome</name>
    <dbReference type="NCBI Taxonomy" id="412755"/>
    <lineage>
        <taxon>unclassified sequences</taxon>
        <taxon>metagenomes</taxon>
        <taxon>ecological metagenomes</taxon>
    </lineage>
</organism>
<dbReference type="InterPro" id="IPR006448">
    <property type="entry name" value="Phage_term_ssu_P27"/>
</dbReference>
<comment type="caution">
    <text evidence="1">The sequence shown here is derived from an EMBL/GenBank/DDBJ whole genome shotgun (WGS) entry which is preliminary data.</text>
</comment>
<sequence length="114" mass="13743">MKEEEIKIETIEIPEILKKEYIKLANKLIKRSILKEEDMPAFKLMFYHYIVSLEAIEKIKKYGIVFKDRKIIRKNPAIQIFRDQSKLFYDYASQFGLLPADRRNKFLLDLFPEL</sequence>
<name>X1HT60_9ZZZZ</name>
<dbReference type="EMBL" id="BARU01033956">
    <property type="protein sequence ID" value="GAH73366.1"/>
    <property type="molecule type" value="Genomic_DNA"/>
</dbReference>
<dbReference type="Pfam" id="PF05119">
    <property type="entry name" value="Terminase_4"/>
    <property type="match status" value="1"/>
</dbReference>
<reference evidence="1" key="1">
    <citation type="journal article" date="2014" name="Front. Microbiol.">
        <title>High frequency of phylogenetically diverse reductive dehalogenase-homologous genes in deep subseafloor sedimentary metagenomes.</title>
        <authorList>
            <person name="Kawai M."/>
            <person name="Futagami T."/>
            <person name="Toyoda A."/>
            <person name="Takaki Y."/>
            <person name="Nishi S."/>
            <person name="Hori S."/>
            <person name="Arai W."/>
            <person name="Tsubouchi T."/>
            <person name="Morono Y."/>
            <person name="Uchiyama I."/>
            <person name="Ito T."/>
            <person name="Fujiyama A."/>
            <person name="Inagaki F."/>
            <person name="Takami H."/>
        </authorList>
    </citation>
    <scope>NUCLEOTIDE SEQUENCE</scope>
    <source>
        <strain evidence="1">Expedition CK06-06</strain>
    </source>
</reference>
<feature type="non-terminal residue" evidence="1">
    <location>
        <position position="114"/>
    </location>
</feature>
<protein>
    <recommendedName>
        <fullName evidence="2">Phage terminase small subunit P27 family</fullName>
    </recommendedName>
</protein>
<accession>X1HT60</accession>
<dbReference type="AlphaFoldDB" id="X1HT60"/>